<dbReference type="EnsemblMetazoa" id="G1996.6">
    <property type="protein sequence ID" value="G1996.6:cds"/>
    <property type="gene ID" value="G1996"/>
</dbReference>
<evidence type="ECO:0000313" key="1">
    <source>
        <dbReference type="EnsemblMetazoa" id="G1996.6:cds"/>
    </source>
</evidence>
<organism evidence="1 2">
    <name type="scientific">Magallana gigas</name>
    <name type="common">Pacific oyster</name>
    <name type="synonym">Crassostrea gigas</name>
    <dbReference type="NCBI Taxonomy" id="29159"/>
    <lineage>
        <taxon>Eukaryota</taxon>
        <taxon>Metazoa</taxon>
        <taxon>Spiralia</taxon>
        <taxon>Lophotrochozoa</taxon>
        <taxon>Mollusca</taxon>
        <taxon>Bivalvia</taxon>
        <taxon>Autobranchia</taxon>
        <taxon>Pteriomorphia</taxon>
        <taxon>Ostreida</taxon>
        <taxon>Ostreoidea</taxon>
        <taxon>Ostreidae</taxon>
        <taxon>Magallana</taxon>
    </lineage>
</organism>
<accession>A0A8W8JKX6</accession>
<evidence type="ECO:0000313" key="2">
    <source>
        <dbReference type="Proteomes" id="UP000005408"/>
    </source>
</evidence>
<dbReference type="AlphaFoldDB" id="A0A8W8JKX6"/>
<proteinExistence type="predicted"/>
<name>A0A8W8JKX6_MAGGI</name>
<keyword evidence="2" id="KW-1185">Reference proteome</keyword>
<reference evidence="1" key="1">
    <citation type="submission" date="2022-08" db="UniProtKB">
        <authorList>
            <consortium name="EnsemblMetazoa"/>
        </authorList>
    </citation>
    <scope>IDENTIFICATION</scope>
    <source>
        <strain evidence="1">05x7-T-G4-1.051#20</strain>
    </source>
</reference>
<dbReference type="Proteomes" id="UP000005408">
    <property type="component" value="Unassembled WGS sequence"/>
</dbReference>
<protein>
    <submittedName>
        <fullName evidence="1">Uncharacterized protein</fullName>
    </submittedName>
</protein>
<sequence>MESKFLGVTTKLDITLTTGKRSHNALDVAVLSLVGLLCDRVGSLLYSTVCSLCYVFDTVCSMILSTRHTDDINLPYLDHVARRPPLIRHFTTLSSQRDREMRDVYFEKR</sequence>